<accession>A0AAD9HEU1</accession>
<organism evidence="1 2">
    <name type="scientific">Colletotrichum zoysiae</name>
    <dbReference type="NCBI Taxonomy" id="1216348"/>
    <lineage>
        <taxon>Eukaryota</taxon>
        <taxon>Fungi</taxon>
        <taxon>Dikarya</taxon>
        <taxon>Ascomycota</taxon>
        <taxon>Pezizomycotina</taxon>
        <taxon>Sordariomycetes</taxon>
        <taxon>Hypocreomycetidae</taxon>
        <taxon>Glomerellales</taxon>
        <taxon>Glomerellaceae</taxon>
        <taxon>Colletotrichum</taxon>
        <taxon>Colletotrichum graminicola species complex</taxon>
    </lineage>
</organism>
<dbReference type="EMBL" id="MU842892">
    <property type="protein sequence ID" value="KAK2027580.1"/>
    <property type="molecule type" value="Genomic_DNA"/>
</dbReference>
<proteinExistence type="predicted"/>
<dbReference type="AlphaFoldDB" id="A0AAD9HEU1"/>
<protein>
    <submittedName>
        <fullName evidence="1">Uncharacterized protein</fullName>
    </submittedName>
</protein>
<evidence type="ECO:0000313" key="2">
    <source>
        <dbReference type="Proteomes" id="UP001232148"/>
    </source>
</evidence>
<gene>
    <name evidence="1" type="ORF">LX32DRAFT_592403</name>
</gene>
<name>A0AAD9HEU1_9PEZI</name>
<keyword evidence="2" id="KW-1185">Reference proteome</keyword>
<reference evidence="1" key="1">
    <citation type="submission" date="2021-06" db="EMBL/GenBank/DDBJ databases">
        <title>Comparative genomics, transcriptomics and evolutionary studies reveal genomic signatures of adaptation to plant cell wall in hemibiotrophic fungi.</title>
        <authorList>
            <consortium name="DOE Joint Genome Institute"/>
            <person name="Baroncelli R."/>
            <person name="Diaz J.F."/>
            <person name="Benocci T."/>
            <person name="Peng M."/>
            <person name="Battaglia E."/>
            <person name="Haridas S."/>
            <person name="Andreopoulos W."/>
            <person name="Labutti K."/>
            <person name="Pangilinan J."/>
            <person name="Floch G.L."/>
            <person name="Makela M.R."/>
            <person name="Henrissat B."/>
            <person name="Grigoriev I.V."/>
            <person name="Crouch J.A."/>
            <person name="De Vries R.P."/>
            <person name="Sukno S.A."/>
            <person name="Thon M.R."/>
        </authorList>
    </citation>
    <scope>NUCLEOTIDE SEQUENCE</scope>
    <source>
        <strain evidence="1">MAFF235873</strain>
    </source>
</reference>
<evidence type="ECO:0000313" key="1">
    <source>
        <dbReference type="EMBL" id="KAK2027580.1"/>
    </source>
</evidence>
<dbReference type="Proteomes" id="UP001232148">
    <property type="component" value="Unassembled WGS sequence"/>
</dbReference>
<feature type="non-terminal residue" evidence="1">
    <location>
        <position position="1"/>
    </location>
</feature>
<sequence>LDVVNFQRAHFFDCLSPWEIEQLVSIRDFLAAAVIGPPLSALVELRKLEALQKHHCGPRNGAQVVYWTPPTLPPNLNRSDCHINQNQAWLLCFGVKFLYKVSKAPATQFYQLLLDLPQQPRYASYNRAGEIFPWFIDAVDESIELNTLELPFLKALSTYTENEYETHVRRSLVTEDADKGPEEAWYWAYQSFPGSTCNVMRMTNCRFFGLFFWDSSRLKTINFFTTFTFGTWRWAEGRQPDFNWEVDAPYLSAFLQ</sequence>
<comment type="caution">
    <text evidence="1">The sequence shown here is derived from an EMBL/GenBank/DDBJ whole genome shotgun (WGS) entry which is preliminary data.</text>
</comment>